<dbReference type="PANTHER" id="PTHR43066:SF11">
    <property type="entry name" value="PEPTIDASE S54 RHOMBOID DOMAIN-CONTAINING PROTEIN"/>
    <property type="match status" value="1"/>
</dbReference>
<dbReference type="OrthoDB" id="680602at2"/>
<evidence type="ECO:0000259" key="7">
    <source>
        <dbReference type="Pfam" id="PF20216"/>
    </source>
</evidence>
<dbReference type="Pfam" id="PF20216">
    <property type="entry name" value="DUF6576"/>
    <property type="match status" value="1"/>
</dbReference>
<reference evidence="8 9" key="2">
    <citation type="journal article" date="2016" name="Int. J. Syst. Evol. Microbiol.">
        <title>Flavisolibacter tropicus sp. nov., isolated from tropical soil.</title>
        <authorList>
            <person name="Lee J.J."/>
            <person name="Kang M.S."/>
            <person name="Kim G.S."/>
            <person name="Lee C.S."/>
            <person name="Lim S."/>
            <person name="Lee J."/>
            <person name="Roh S.H."/>
            <person name="Kang H."/>
            <person name="Ha J.M."/>
            <person name="Bae S."/>
            <person name="Jung H.Y."/>
            <person name="Kim M.K."/>
        </authorList>
    </citation>
    <scope>NUCLEOTIDE SEQUENCE [LARGE SCALE GENOMIC DNA]</scope>
    <source>
        <strain evidence="8 9">LCS9</strain>
    </source>
</reference>
<dbReference type="InterPro" id="IPR022764">
    <property type="entry name" value="Peptidase_S54_rhomboid_dom"/>
</dbReference>
<feature type="transmembrane region" description="Helical" evidence="5">
    <location>
        <begin position="202"/>
        <end position="221"/>
    </location>
</feature>
<keyword evidence="9" id="KW-1185">Reference proteome</keyword>
<dbReference type="Gene3D" id="1.20.1540.10">
    <property type="entry name" value="Rhomboid-like"/>
    <property type="match status" value="1"/>
</dbReference>
<feature type="transmembrane region" description="Helical" evidence="5">
    <location>
        <begin position="179"/>
        <end position="196"/>
    </location>
</feature>
<dbReference type="EMBL" id="CP011390">
    <property type="protein sequence ID" value="ANE51206.1"/>
    <property type="molecule type" value="Genomic_DNA"/>
</dbReference>
<name>A0A172TW36_9BACT</name>
<dbReference type="InterPro" id="IPR046483">
    <property type="entry name" value="DUF6576"/>
</dbReference>
<gene>
    <name evidence="8" type="ORF">SY85_12520</name>
</gene>
<dbReference type="SUPFAM" id="SSF144091">
    <property type="entry name" value="Rhomboid-like"/>
    <property type="match status" value="1"/>
</dbReference>
<evidence type="ECO:0000256" key="4">
    <source>
        <dbReference type="ARBA" id="ARBA00023136"/>
    </source>
</evidence>
<evidence type="ECO:0000256" key="2">
    <source>
        <dbReference type="ARBA" id="ARBA00022692"/>
    </source>
</evidence>
<accession>A0A172TW36</accession>
<keyword evidence="3 5" id="KW-1133">Transmembrane helix</keyword>
<feature type="transmembrane region" description="Helical" evidence="5">
    <location>
        <begin position="148"/>
        <end position="167"/>
    </location>
</feature>
<reference evidence="9" key="1">
    <citation type="submission" date="2015-01" db="EMBL/GenBank/DDBJ databases">
        <title>Flavisolibacter sp./LCS9/ whole genome sequencing.</title>
        <authorList>
            <person name="Kim M.K."/>
            <person name="Srinivasan S."/>
            <person name="Lee J.-J."/>
        </authorList>
    </citation>
    <scope>NUCLEOTIDE SEQUENCE [LARGE SCALE GENOMIC DNA]</scope>
    <source>
        <strain evidence="9">LCS9</strain>
    </source>
</reference>
<evidence type="ECO:0000256" key="5">
    <source>
        <dbReference type="SAM" id="Phobius"/>
    </source>
</evidence>
<protein>
    <submittedName>
        <fullName evidence="8">Uncharacterized protein</fullName>
    </submittedName>
</protein>
<dbReference type="AlphaFoldDB" id="A0A172TW36"/>
<feature type="transmembrane region" description="Helical" evidence="5">
    <location>
        <begin position="20"/>
        <end position="43"/>
    </location>
</feature>
<keyword evidence="2 5" id="KW-0812">Transmembrane</keyword>
<feature type="domain" description="Peptidase S54 rhomboid" evidence="6">
    <location>
        <begin position="74"/>
        <end position="222"/>
    </location>
</feature>
<organism evidence="8 9">
    <name type="scientific">Flavisolibacter tropicus</name>
    <dbReference type="NCBI Taxonomy" id="1492898"/>
    <lineage>
        <taxon>Bacteria</taxon>
        <taxon>Pseudomonadati</taxon>
        <taxon>Bacteroidota</taxon>
        <taxon>Chitinophagia</taxon>
        <taxon>Chitinophagales</taxon>
        <taxon>Chitinophagaceae</taxon>
        <taxon>Flavisolibacter</taxon>
    </lineage>
</organism>
<dbReference type="GO" id="GO:0004252">
    <property type="term" value="F:serine-type endopeptidase activity"/>
    <property type="evidence" value="ECO:0007669"/>
    <property type="project" value="InterPro"/>
</dbReference>
<dbReference type="KEGG" id="fla:SY85_12520"/>
<evidence type="ECO:0000256" key="1">
    <source>
        <dbReference type="ARBA" id="ARBA00004141"/>
    </source>
</evidence>
<dbReference type="Pfam" id="PF01694">
    <property type="entry name" value="Rhomboid"/>
    <property type="match status" value="1"/>
</dbReference>
<feature type="transmembrane region" description="Helical" evidence="5">
    <location>
        <begin position="82"/>
        <end position="102"/>
    </location>
</feature>
<feature type="transmembrane region" description="Helical" evidence="5">
    <location>
        <begin position="114"/>
        <end position="136"/>
    </location>
</feature>
<evidence type="ECO:0000256" key="3">
    <source>
        <dbReference type="ARBA" id="ARBA00022989"/>
    </source>
</evidence>
<dbReference type="InterPro" id="IPR035952">
    <property type="entry name" value="Rhomboid-like_sf"/>
</dbReference>
<feature type="domain" description="DUF6576" evidence="7">
    <location>
        <begin position="273"/>
        <end position="306"/>
    </location>
</feature>
<dbReference type="STRING" id="1492898.SY85_12520"/>
<evidence type="ECO:0000313" key="9">
    <source>
        <dbReference type="Proteomes" id="UP000077177"/>
    </source>
</evidence>
<evidence type="ECO:0000313" key="8">
    <source>
        <dbReference type="EMBL" id="ANE51206.1"/>
    </source>
</evidence>
<dbReference type="RefSeq" id="WP_066404985.1">
    <property type="nucleotide sequence ID" value="NZ_CP011390.1"/>
</dbReference>
<evidence type="ECO:0000259" key="6">
    <source>
        <dbReference type="Pfam" id="PF01694"/>
    </source>
</evidence>
<keyword evidence="4 5" id="KW-0472">Membrane</keyword>
<dbReference type="Proteomes" id="UP000077177">
    <property type="component" value="Chromosome"/>
</dbReference>
<dbReference type="PANTHER" id="PTHR43066">
    <property type="entry name" value="RHOMBOID-RELATED PROTEIN"/>
    <property type="match status" value="1"/>
</dbReference>
<comment type="subcellular location">
    <subcellularLocation>
        <location evidence="1">Membrane</location>
        <topology evidence="1">Multi-pass membrane protein</topology>
    </subcellularLocation>
</comment>
<sequence length="308" mass="33923">MSYYEQRHQNKLGIGQDGALITLISVNLVAFVIMALIKVVYFFSYGGQEGNVLFNDQVINWVALPAHLPTFLSRPWTLLTHFILHVDVWHIIANMLWLWAFGRILQDIAGSNKIVPVFLYGAMAGAIAFILFMNLIPGLRGGLLHAKALGASAGVMAIAIAATALAPGYRIFPLLNGGIPLWVITGIFVIIDLATIPEGNSGGHIAHLAGAGMGFLYVVMLKRGSDWGGWINNFFDWVNNLFNPEVPKKGKTIKSQHFYKTSVPPYNRTSTTITQQRVDAILDKISQKGYGALTDEEREILKQASKED</sequence>
<proteinExistence type="predicted"/>
<dbReference type="GO" id="GO:0016020">
    <property type="term" value="C:membrane"/>
    <property type="evidence" value="ECO:0007669"/>
    <property type="project" value="UniProtKB-SubCell"/>
</dbReference>